<keyword evidence="9" id="KW-0833">Ubl conjugation pathway</keyword>
<dbReference type="Gene3D" id="3.30.40.10">
    <property type="entry name" value="Zinc/RING finger domain, C3HC4 (zinc finger)"/>
    <property type="match status" value="1"/>
</dbReference>
<name>A0AAV5LU66_9ROSI</name>
<keyword evidence="5" id="KW-0808">Transferase</keyword>
<dbReference type="Pfam" id="PF13639">
    <property type="entry name" value="zf-RING_2"/>
    <property type="match status" value="1"/>
</dbReference>
<dbReference type="SUPFAM" id="SSF57850">
    <property type="entry name" value="RING/U-box"/>
    <property type="match status" value="1"/>
</dbReference>
<evidence type="ECO:0000313" key="17">
    <source>
        <dbReference type="EMBL" id="GKV40042.1"/>
    </source>
</evidence>
<comment type="subcellular location">
    <subcellularLocation>
        <location evidence="2">Membrane</location>
        <topology evidence="2">Single-pass membrane protein</topology>
    </subcellularLocation>
</comment>
<evidence type="ECO:0000256" key="11">
    <source>
        <dbReference type="ARBA" id="ARBA00022989"/>
    </source>
</evidence>
<accession>A0AAV5LU66</accession>
<comment type="caution">
    <text evidence="17">The sequence shown here is derived from an EMBL/GenBank/DDBJ whole genome shotgun (WGS) entry which is preliminary data.</text>
</comment>
<keyword evidence="11 15" id="KW-1133">Transmembrane helix</keyword>
<feature type="transmembrane region" description="Helical" evidence="15">
    <location>
        <begin position="47"/>
        <end position="66"/>
    </location>
</feature>
<keyword evidence="12 15" id="KW-0472">Membrane</keyword>
<dbReference type="PANTHER" id="PTHR46279:SF31">
    <property type="entry name" value="RING-H2 FINGER PROTEIN ATL20-LIKE ISOFORM X1"/>
    <property type="match status" value="1"/>
</dbReference>
<evidence type="ECO:0000256" key="4">
    <source>
        <dbReference type="ARBA" id="ARBA00012483"/>
    </source>
</evidence>
<dbReference type="SMART" id="SM00184">
    <property type="entry name" value="RING"/>
    <property type="match status" value="1"/>
</dbReference>
<dbReference type="GO" id="GO:0061630">
    <property type="term" value="F:ubiquitin protein ligase activity"/>
    <property type="evidence" value="ECO:0007669"/>
    <property type="project" value="UniProtKB-EC"/>
</dbReference>
<keyword evidence="7" id="KW-0479">Metal-binding</keyword>
<evidence type="ECO:0000256" key="10">
    <source>
        <dbReference type="ARBA" id="ARBA00022833"/>
    </source>
</evidence>
<evidence type="ECO:0000256" key="12">
    <source>
        <dbReference type="ARBA" id="ARBA00023136"/>
    </source>
</evidence>
<comment type="catalytic activity">
    <reaction evidence="1">
        <text>S-ubiquitinyl-[E2 ubiquitin-conjugating enzyme]-L-cysteine + [acceptor protein]-L-lysine = [E2 ubiquitin-conjugating enzyme]-L-cysteine + N(6)-ubiquitinyl-[acceptor protein]-L-lysine.</text>
        <dbReference type="EC" id="2.3.2.27"/>
    </reaction>
</comment>
<keyword evidence="10" id="KW-0862">Zinc</keyword>
<evidence type="ECO:0000256" key="5">
    <source>
        <dbReference type="ARBA" id="ARBA00022679"/>
    </source>
</evidence>
<protein>
    <recommendedName>
        <fullName evidence="4">RING-type E3 ubiquitin transferase</fullName>
        <ecNumber evidence="4">2.3.2.27</ecNumber>
    </recommendedName>
</protein>
<dbReference type="PANTHER" id="PTHR46279">
    <property type="entry name" value="RING/U-BOX SUPERFAMILY PROTEIN"/>
    <property type="match status" value="1"/>
</dbReference>
<sequence>MLEWVRPDCRSCELHDGTCGFKSNQSLEVGCFVVASKGHGLPRSARYGIIIGVAILGFLCLIALFFRNTGGVNAYTHHQHHQPTTELSTSVAFQHAVIAPGLNGPTIESYPRTLLGESRRLPNPNDNTCPICLSEYQPKEALRTIPDCKHYFHADCIDEWLRMNTTCPLCRNSPELRSISPSTSFPSSSILHYHQLSS</sequence>
<feature type="domain" description="RING-type" evidence="16">
    <location>
        <begin position="129"/>
        <end position="171"/>
    </location>
</feature>
<dbReference type="Proteomes" id="UP001054252">
    <property type="component" value="Unassembled WGS sequence"/>
</dbReference>
<dbReference type="PROSITE" id="PS50089">
    <property type="entry name" value="ZF_RING_2"/>
    <property type="match status" value="1"/>
</dbReference>
<keyword evidence="18" id="KW-1185">Reference proteome</keyword>
<dbReference type="InterPro" id="IPR001841">
    <property type="entry name" value="Znf_RING"/>
</dbReference>
<proteinExistence type="inferred from homology"/>
<evidence type="ECO:0000256" key="13">
    <source>
        <dbReference type="ARBA" id="ARBA00024209"/>
    </source>
</evidence>
<gene>
    <name evidence="17" type="ORF">SLEP1_g47722</name>
</gene>
<evidence type="ECO:0000313" key="18">
    <source>
        <dbReference type="Proteomes" id="UP001054252"/>
    </source>
</evidence>
<comment type="similarity">
    <text evidence="13">Belongs to the RING-type zinc finger family. ATL subfamily.</text>
</comment>
<dbReference type="GO" id="GO:0016020">
    <property type="term" value="C:membrane"/>
    <property type="evidence" value="ECO:0007669"/>
    <property type="project" value="UniProtKB-SubCell"/>
</dbReference>
<evidence type="ECO:0000256" key="9">
    <source>
        <dbReference type="ARBA" id="ARBA00022786"/>
    </source>
</evidence>
<dbReference type="EC" id="2.3.2.27" evidence="4"/>
<evidence type="ECO:0000256" key="15">
    <source>
        <dbReference type="SAM" id="Phobius"/>
    </source>
</evidence>
<dbReference type="InterPro" id="IPR013083">
    <property type="entry name" value="Znf_RING/FYVE/PHD"/>
</dbReference>
<dbReference type="GO" id="GO:0008270">
    <property type="term" value="F:zinc ion binding"/>
    <property type="evidence" value="ECO:0007669"/>
    <property type="project" value="UniProtKB-KW"/>
</dbReference>
<dbReference type="AlphaFoldDB" id="A0AAV5LU66"/>
<organism evidence="17 18">
    <name type="scientific">Rubroshorea leprosula</name>
    <dbReference type="NCBI Taxonomy" id="152421"/>
    <lineage>
        <taxon>Eukaryota</taxon>
        <taxon>Viridiplantae</taxon>
        <taxon>Streptophyta</taxon>
        <taxon>Embryophyta</taxon>
        <taxon>Tracheophyta</taxon>
        <taxon>Spermatophyta</taxon>
        <taxon>Magnoliopsida</taxon>
        <taxon>eudicotyledons</taxon>
        <taxon>Gunneridae</taxon>
        <taxon>Pentapetalae</taxon>
        <taxon>rosids</taxon>
        <taxon>malvids</taxon>
        <taxon>Malvales</taxon>
        <taxon>Dipterocarpaceae</taxon>
        <taxon>Rubroshorea</taxon>
    </lineage>
</organism>
<keyword evidence="6 15" id="KW-0812">Transmembrane</keyword>
<evidence type="ECO:0000256" key="2">
    <source>
        <dbReference type="ARBA" id="ARBA00004167"/>
    </source>
</evidence>
<dbReference type="EMBL" id="BPVZ01000138">
    <property type="protein sequence ID" value="GKV40042.1"/>
    <property type="molecule type" value="Genomic_DNA"/>
</dbReference>
<evidence type="ECO:0000256" key="7">
    <source>
        <dbReference type="ARBA" id="ARBA00022723"/>
    </source>
</evidence>
<dbReference type="CDD" id="cd16461">
    <property type="entry name" value="RING-H2_EL5-like"/>
    <property type="match status" value="1"/>
</dbReference>
<evidence type="ECO:0000256" key="6">
    <source>
        <dbReference type="ARBA" id="ARBA00022692"/>
    </source>
</evidence>
<keyword evidence="8 14" id="KW-0863">Zinc-finger</keyword>
<evidence type="ECO:0000256" key="1">
    <source>
        <dbReference type="ARBA" id="ARBA00000900"/>
    </source>
</evidence>
<evidence type="ECO:0000256" key="14">
    <source>
        <dbReference type="PROSITE-ProRule" id="PRU00175"/>
    </source>
</evidence>
<reference evidence="17 18" key="1">
    <citation type="journal article" date="2021" name="Commun. Biol.">
        <title>The genome of Shorea leprosula (Dipterocarpaceae) highlights the ecological relevance of drought in aseasonal tropical rainforests.</title>
        <authorList>
            <person name="Ng K.K.S."/>
            <person name="Kobayashi M.J."/>
            <person name="Fawcett J.A."/>
            <person name="Hatakeyama M."/>
            <person name="Paape T."/>
            <person name="Ng C.H."/>
            <person name="Ang C.C."/>
            <person name="Tnah L.H."/>
            <person name="Lee C.T."/>
            <person name="Nishiyama T."/>
            <person name="Sese J."/>
            <person name="O'Brien M.J."/>
            <person name="Copetti D."/>
            <person name="Mohd Noor M.I."/>
            <person name="Ong R.C."/>
            <person name="Putra M."/>
            <person name="Sireger I.Z."/>
            <person name="Indrioko S."/>
            <person name="Kosugi Y."/>
            <person name="Izuno A."/>
            <person name="Isagi Y."/>
            <person name="Lee S.L."/>
            <person name="Shimizu K.K."/>
        </authorList>
    </citation>
    <scope>NUCLEOTIDE SEQUENCE [LARGE SCALE GENOMIC DNA]</scope>
    <source>
        <strain evidence="17">214</strain>
    </source>
</reference>
<evidence type="ECO:0000259" key="16">
    <source>
        <dbReference type="PROSITE" id="PS50089"/>
    </source>
</evidence>
<dbReference type="InterPro" id="IPR046948">
    <property type="entry name" value="ATL20-22-like"/>
</dbReference>
<evidence type="ECO:0000256" key="8">
    <source>
        <dbReference type="ARBA" id="ARBA00022771"/>
    </source>
</evidence>
<evidence type="ECO:0000256" key="3">
    <source>
        <dbReference type="ARBA" id="ARBA00004906"/>
    </source>
</evidence>
<comment type="pathway">
    <text evidence="3">Protein modification; protein ubiquitination.</text>
</comment>